<name>A0AAN6N583_9PEZI</name>
<sequence>MYKHSHDLPLNGSDSLAKAMLTEWQATAAHLSSYVSSKSLELSLVCDIDCENEDVAKLAVAPLLFLSPLKNCHVRLCGKPNAQLQQVAEDAVLQARNISPSILSPLATALRLSSGSSSSSPSPSSLHRRHLLNLPRELRFCILNYTDLVAPRKEVTWSRQHSGYLPGKASCADRQGRGQKCPPAIHHGCQFSRCWDNAYSEYSSIGCFCRRRHASSSSACRCWAPPTALFLVCRTLCEDARVVFFSNNRFVVHEFQSHPPRAMPPLVGNDYSYERFAASQFLRDIVPADCLRELRFLELVFAPYSPQAWPRDGHAALQDWSETIDWIKDKTNAAGLTLRLVMGDAPHDRKPMTWAEGNAVLAGHKRILGPLARLGGGDGGNNSLRRFYVQVTWPAWPCDPRADGAPVDEASKARTVLYEVHFD</sequence>
<evidence type="ECO:0000313" key="2">
    <source>
        <dbReference type="Proteomes" id="UP001303473"/>
    </source>
</evidence>
<comment type="caution">
    <text evidence="1">The sequence shown here is derived from an EMBL/GenBank/DDBJ whole genome shotgun (WGS) entry which is preliminary data.</text>
</comment>
<dbReference type="AlphaFoldDB" id="A0AAN6N583"/>
<organism evidence="1 2">
    <name type="scientific">Diplogelasinospora grovesii</name>
    <dbReference type="NCBI Taxonomy" id="303347"/>
    <lineage>
        <taxon>Eukaryota</taxon>
        <taxon>Fungi</taxon>
        <taxon>Dikarya</taxon>
        <taxon>Ascomycota</taxon>
        <taxon>Pezizomycotina</taxon>
        <taxon>Sordariomycetes</taxon>
        <taxon>Sordariomycetidae</taxon>
        <taxon>Sordariales</taxon>
        <taxon>Diplogelasinosporaceae</taxon>
        <taxon>Diplogelasinospora</taxon>
    </lineage>
</organism>
<proteinExistence type="predicted"/>
<evidence type="ECO:0000313" key="1">
    <source>
        <dbReference type="EMBL" id="KAK3938458.1"/>
    </source>
</evidence>
<dbReference type="Proteomes" id="UP001303473">
    <property type="component" value="Unassembled WGS sequence"/>
</dbReference>
<protein>
    <submittedName>
        <fullName evidence="1">Uncharacterized protein</fullName>
    </submittedName>
</protein>
<accession>A0AAN6N583</accession>
<keyword evidence="2" id="KW-1185">Reference proteome</keyword>
<gene>
    <name evidence="1" type="ORF">QBC46DRAFT_390167</name>
</gene>
<dbReference type="EMBL" id="MU853829">
    <property type="protein sequence ID" value="KAK3938458.1"/>
    <property type="molecule type" value="Genomic_DNA"/>
</dbReference>
<reference evidence="2" key="1">
    <citation type="journal article" date="2023" name="Mol. Phylogenet. Evol.">
        <title>Genome-scale phylogeny and comparative genomics of the fungal order Sordariales.</title>
        <authorList>
            <person name="Hensen N."/>
            <person name="Bonometti L."/>
            <person name="Westerberg I."/>
            <person name="Brannstrom I.O."/>
            <person name="Guillou S."/>
            <person name="Cros-Aarteil S."/>
            <person name="Calhoun S."/>
            <person name="Haridas S."/>
            <person name="Kuo A."/>
            <person name="Mondo S."/>
            <person name="Pangilinan J."/>
            <person name="Riley R."/>
            <person name="LaButti K."/>
            <person name="Andreopoulos B."/>
            <person name="Lipzen A."/>
            <person name="Chen C."/>
            <person name="Yan M."/>
            <person name="Daum C."/>
            <person name="Ng V."/>
            <person name="Clum A."/>
            <person name="Steindorff A."/>
            <person name="Ohm R.A."/>
            <person name="Martin F."/>
            <person name="Silar P."/>
            <person name="Natvig D.O."/>
            <person name="Lalanne C."/>
            <person name="Gautier V."/>
            <person name="Ament-Velasquez S.L."/>
            <person name="Kruys A."/>
            <person name="Hutchinson M.I."/>
            <person name="Powell A.J."/>
            <person name="Barry K."/>
            <person name="Miller A.N."/>
            <person name="Grigoriev I.V."/>
            <person name="Debuchy R."/>
            <person name="Gladieux P."/>
            <person name="Hiltunen Thoren M."/>
            <person name="Johannesson H."/>
        </authorList>
    </citation>
    <scope>NUCLEOTIDE SEQUENCE [LARGE SCALE GENOMIC DNA]</scope>
    <source>
        <strain evidence="2">CBS 340.73</strain>
    </source>
</reference>